<feature type="transmembrane region" description="Helical" evidence="9">
    <location>
        <begin position="99"/>
        <end position="116"/>
    </location>
</feature>
<feature type="coiled-coil region" evidence="8">
    <location>
        <begin position="257"/>
        <end position="284"/>
    </location>
</feature>
<feature type="transmembrane region" description="Helical" evidence="9">
    <location>
        <begin position="339"/>
        <end position="362"/>
    </location>
</feature>
<dbReference type="AlphaFoldDB" id="A0A6A1VDT3"/>
<evidence type="ECO:0000259" key="10">
    <source>
        <dbReference type="PROSITE" id="PS50850"/>
    </source>
</evidence>
<dbReference type="GO" id="GO:0016020">
    <property type="term" value="C:membrane"/>
    <property type="evidence" value="ECO:0007669"/>
    <property type="project" value="UniProtKB-SubCell"/>
</dbReference>
<dbReference type="PANTHER" id="PTHR48020:SF49">
    <property type="entry name" value="SUGAR TRANSPORTER"/>
    <property type="match status" value="1"/>
</dbReference>
<feature type="transmembrane region" description="Helical" evidence="9">
    <location>
        <begin position="152"/>
        <end position="173"/>
    </location>
</feature>
<evidence type="ECO:0000256" key="6">
    <source>
        <dbReference type="ARBA" id="ARBA00023136"/>
    </source>
</evidence>
<evidence type="ECO:0000256" key="2">
    <source>
        <dbReference type="ARBA" id="ARBA00010992"/>
    </source>
</evidence>
<accession>A0A6A1VDT3</accession>
<dbReference type="InterPro" id="IPR036259">
    <property type="entry name" value="MFS_trans_sf"/>
</dbReference>
<evidence type="ECO:0000256" key="1">
    <source>
        <dbReference type="ARBA" id="ARBA00004141"/>
    </source>
</evidence>
<dbReference type="EMBL" id="RXIC02000024">
    <property type="protein sequence ID" value="KAB1210008.1"/>
    <property type="molecule type" value="Genomic_DNA"/>
</dbReference>
<dbReference type="SUPFAM" id="SSF103473">
    <property type="entry name" value="MFS general substrate transporter"/>
    <property type="match status" value="1"/>
</dbReference>
<dbReference type="PRINTS" id="PR00171">
    <property type="entry name" value="SUGRTRNSPORT"/>
</dbReference>
<feature type="transmembrane region" description="Helical" evidence="9">
    <location>
        <begin position="57"/>
        <end position="87"/>
    </location>
</feature>
<proteinExistence type="inferred from homology"/>
<evidence type="ECO:0000313" key="11">
    <source>
        <dbReference type="EMBL" id="KAB1210008.1"/>
    </source>
</evidence>
<dbReference type="PANTHER" id="PTHR48020">
    <property type="entry name" value="PROTON MYO-INOSITOL COTRANSPORTER"/>
    <property type="match status" value="1"/>
</dbReference>
<dbReference type="InterPro" id="IPR005829">
    <property type="entry name" value="Sugar_transporter_CS"/>
</dbReference>
<evidence type="ECO:0000256" key="8">
    <source>
        <dbReference type="SAM" id="Coils"/>
    </source>
</evidence>
<dbReference type="PROSITE" id="PS50850">
    <property type="entry name" value="MFS"/>
    <property type="match status" value="1"/>
</dbReference>
<dbReference type="OrthoDB" id="6339427at2759"/>
<evidence type="ECO:0000256" key="9">
    <source>
        <dbReference type="SAM" id="Phobius"/>
    </source>
</evidence>
<comment type="subcellular location">
    <subcellularLocation>
        <location evidence="1">Membrane</location>
        <topology evidence="1">Multi-pass membrane protein</topology>
    </subcellularLocation>
</comment>
<dbReference type="InterPro" id="IPR005828">
    <property type="entry name" value="MFS_sugar_transport-like"/>
</dbReference>
<feature type="transmembrane region" description="Helical" evidence="9">
    <location>
        <begin position="185"/>
        <end position="202"/>
    </location>
</feature>
<reference evidence="11 12" key="1">
    <citation type="journal article" date="2019" name="Plant Biotechnol. J.">
        <title>The red bayberry genome and genetic basis of sex determination.</title>
        <authorList>
            <person name="Jia H.M."/>
            <person name="Jia H.J."/>
            <person name="Cai Q.L."/>
            <person name="Wang Y."/>
            <person name="Zhao H.B."/>
            <person name="Yang W.F."/>
            <person name="Wang G.Y."/>
            <person name="Li Y.H."/>
            <person name="Zhan D.L."/>
            <person name="Shen Y.T."/>
            <person name="Niu Q.F."/>
            <person name="Chang L."/>
            <person name="Qiu J."/>
            <person name="Zhao L."/>
            <person name="Xie H.B."/>
            <person name="Fu W.Y."/>
            <person name="Jin J."/>
            <person name="Li X.W."/>
            <person name="Jiao Y."/>
            <person name="Zhou C.C."/>
            <person name="Tu T."/>
            <person name="Chai C.Y."/>
            <person name="Gao J.L."/>
            <person name="Fan L.J."/>
            <person name="van de Weg E."/>
            <person name="Wang J.Y."/>
            <person name="Gao Z.S."/>
        </authorList>
    </citation>
    <scope>NUCLEOTIDE SEQUENCE [LARGE SCALE GENOMIC DNA]</scope>
    <source>
        <tissue evidence="11">Leaves</tissue>
    </source>
</reference>
<keyword evidence="8" id="KW-0175">Coiled coil</keyword>
<evidence type="ECO:0000313" key="12">
    <source>
        <dbReference type="Proteomes" id="UP000516437"/>
    </source>
</evidence>
<protein>
    <submittedName>
        <fullName evidence="11">Putative polyol transporter 4</fullName>
    </submittedName>
</protein>
<dbReference type="InterPro" id="IPR003663">
    <property type="entry name" value="Sugar/inositol_transpt"/>
</dbReference>
<dbReference type="PROSITE" id="PS00217">
    <property type="entry name" value="SUGAR_TRANSPORT_2"/>
    <property type="match status" value="1"/>
</dbReference>
<gene>
    <name evidence="11" type="ORF">CJ030_MR6G023557</name>
</gene>
<sequence>MGLVGAQENGHGELGLSGITLGSKSKYKRMDSKLTEDCDDASHHHHQEDTSRSTRKFVFICAVFASLNSALLGYDVGVMSGAIIFIQEDLKITEVQEEVLVGILGIVSIFGSLAGGRTSDMIGRKWTMALAAVIFQIGAAVMTVAHSYEVLMIGRLLAGIGIGFGGMIAPVYIAEISPAIDRGSLTSFPEIFINFGILLGYISNYVFSGLPTHINWRIMLAVGILPSVFIGFALFIIPESPRWLVMKNRVEEARLVLLKTNDNEKEVEERLEEIQIAASMAKEEKAVWRELLSPSPAVRRMLVTGLGIQCFQQITGIDATVYYSPEILKEAGVKGNSNLLAATVAVGVTKTAFILVAILLIDKVGRKPLLYVSTIGMTVCLFSLGLSLSILGQGPMGVAMSMLSYLWECSFFFSGNWPHLLGFDIRNLSFETASSSSCAWDCG</sequence>
<keyword evidence="4 9" id="KW-0812">Transmembrane</keyword>
<dbReference type="NCBIfam" id="TIGR00879">
    <property type="entry name" value="SP"/>
    <property type="match status" value="1"/>
</dbReference>
<comment type="caution">
    <text evidence="11">The sequence shown here is derived from an EMBL/GenBank/DDBJ whole genome shotgun (WGS) entry which is preliminary data.</text>
</comment>
<keyword evidence="3 7" id="KW-0813">Transport</keyword>
<feature type="domain" description="Major facilitator superfamily (MFS) profile" evidence="10">
    <location>
        <begin position="61"/>
        <end position="443"/>
    </location>
</feature>
<keyword evidence="5 9" id="KW-1133">Transmembrane helix</keyword>
<evidence type="ECO:0000256" key="7">
    <source>
        <dbReference type="RuleBase" id="RU003346"/>
    </source>
</evidence>
<dbReference type="PROSITE" id="PS00216">
    <property type="entry name" value="SUGAR_TRANSPORT_1"/>
    <property type="match status" value="2"/>
</dbReference>
<dbReference type="Gene3D" id="1.20.1250.20">
    <property type="entry name" value="MFS general substrate transporter like domains"/>
    <property type="match status" value="1"/>
</dbReference>
<evidence type="ECO:0000256" key="4">
    <source>
        <dbReference type="ARBA" id="ARBA00022692"/>
    </source>
</evidence>
<keyword evidence="6 9" id="KW-0472">Membrane</keyword>
<feature type="transmembrane region" description="Helical" evidence="9">
    <location>
        <begin position="214"/>
        <end position="237"/>
    </location>
</feature>
<evidence type="ECO:0000256" key="5">
    <source>
        <dbReference type="ARBA" id="ARBA00022989"/>
    </source>
</evidence>
<evidence type="ECO:0000256" key="3">
    <source>
        <dbReference type="ARBA" id="ARBA00022448"/>
    </source>
</evidence>
<dbReference type="GO" id="GO:0022857">
    <property type="term" value="F:transmembrane transporter activity"/>
    <property type="evidence" value="ECO:0007669"/>
    <property type="project" value="InterPro"/>
</dbReference>
<keyword evidence="12" id="KW-1185">Reference proteome</keyword>
<feature type="transmembrane region" description="Helical" evidence="9">
    <location>
        <begin position="128"/>
        <end position="146"/>
    </location>
</feature>
<feature type="transmembrane region" description="Helical" evidence="9">
    <location>
        <begin position="368"/>
        <end position="392"/>
    </location>
</feature>
<dbReference type="Proteomes" id="UP000516437">
    <property type="component" value="Chromosome 6"/>
</dbReference>
<name>A0A6A1VDT3_9ROSI</name>
<dbReference type="InterPro" id="IPR050814">
    <property type="entry name" value="Myo-inositol_Transporter"/>
</dbReference>
<comment type="similarity">
    <text evidence="2 7">Belongs to the major facilitator superfamily. Sugar transporter (TC 2.A.1.1) family.</text>
</comment>
<dbReference type="InterPro" id="IPR020846">
    <property type="entry name" value="MFS_dom"/>
</dbReference>
<dbReference type="Pfam" id="PF00083">
    <property type="entry name" value="Sugar_tr"/>
    <property type="match status" value="1"/>
</dbReference>
<organism evidence="11 12">
    <name type="scientific">Morella rubra</name>
    <name type="common">Chinese bayberry</name>
    <dbReference type="NCBI Taxonomy" id="262757"/>
    <lineage>
        <taxon>Eukaryota</taxon>
        <taxon>Viridiplantae</taxon>
        <taxon>Streptophyta</taxon>
        <taxon>Embryophyta</taxon>
        <taxon>Tracheophyta</taxon>
        <taxon>Spermatophyta</taxon>
        <taxon>Magnoliopsida</taxon>
        <taxon>eudicotyledons</taxon>
        <taxon>Gunneridae</taxon>
        <taxon>Pentapetalae</taxon>
        <taxon>rosids</taxon>
        <taxon>fabids</taxon>
        <taxon>Fagales</taxon>
        <taxon>Myricaceae</taxon>
        <taxon>Morella</taxon>
    </lineage>
</organism>